<protein>
    <submittedName>
        <fullName evidence="1">Uncharacterized protein</fullName>
    </submittedName>
</protein>
<organism evidence="1">
    <name type="scientific">Rhizophora mucronata</name>
    <name type="common">Asiatic mangrove</name>
    <dbReference type="NCBI Taxonomy" id="61149"/>
    <lineage>
        <taxon>Eukaryota</taxon>
        <taxon>Viridiplantae</taxon>
        <taxon>Streptophyta</taxon>
        <taxon>Embryophyta</taxon>
        <taxon>Tracheophyta</taxon>
        <taxon>Spermatophyta</taxon>
        <taxon>Magnoliopsida</taxon>
        <taxon>eudicotyledons</taxon>
        <taxon>Gunneridae</taxon>
        <taxon>Pentapetalae</taxon>
        <taxon>rosids</taxon>
        <taxon>fabids</taxon>
        <taxon>Malpighiales</taxon>
        <taxon>Rhizophoraceae</taxon>
        <taxon>Rhizophora</taxon>
    </lineage>
</organism>
<evidence type="ECO:0000313" key="1">
    <source>
        <dbReference type="EMBL" id="MBX40189.1"/>
    </source>
</evidence>
<sequence>MALDVKITHLVTLTIPKRLIYYECSV</sequence>
<name>A0A2P2NCI0_RHIMU</name>
<dbReference type="EMBL" id="GGEC01059705">
    <property type="protein sequence ID" value="MBX40189.1"/>
    <property type="molecule type" value="Transcribed_RNA"/>
</dbReference>
<accession>A0A2P2NCI0</accession>
<proteinExistence type="predicted"/>
<dbReference type="AlphaFoldDB" id="A0A2P2NCI0"/>
<reference evidence="1" key="1">
    <citation type="submission" date="2018-02" db="EMBL/GenBank/DDBJ databases">
        <title>Rhizophora mucronata_Transcriptome.</title>
        <authorList>
            <person name="Meera S.P."/>
            <person name="Sreeshan A."/>
            <person name="Augustine A."/>
        </authorList>
    </citation>
    <scope>NUCLEOTIDE SEQUENCE</scope>
    <source>
        <tissue evidence="1">Leaf</tissue>
    </source>
</reference>